<accession>A0A8B8EW21</accession>
<dbReference type="OrthoDB" id="9989817at2759"/>
<organism evidence="6 7">
    <name type="scientific">Crassostrea virginica</name>
    <name type="common">Eastern oyster</name>
    <dbReference type="NCBI Taxonomy" id="6565"/>
    <lineage>
        <taxon>Eukaryota</taxon>
        <taxon>Metazoa</taxon>
        <taxon>Spiralia</taxon>
        <taxon>Lophotrochozoa</taxon>
        <taxon>Mollusca</taxon>
        <taxon>Bivalvia</taxon>
        <taxon>Autobranchia</taxon>
        <taxon>Pteriomorphia</taxon>
        <taxon>Ostreida</taxon>
        <taxon>Ostreoidea</taxon>
        <taxon>Ostreidae</taxon>
        <taxon>Crassostrea</taxon>
    </lineage>
</organism>
<dbReference type="PANTHER" id="PTHR15326:SF2">
    <property type="entry name" value="PROTEIN TAMOZHENNIC"/>
    <property type="match status" value="1"/>
</dbReference>
<reference evidence="7" key="1">
    <citation type="submission" date="2025-08" db="UniProtKB">
        <authorList>
            <consortium name="RefSeq"/>
        </authorList>
    </citation>
    <scope>IDENTIFICATION</scope>
    <source>
        <tissue evidence="7">Whole sample</tissue>
    </source>
</reference>
<evidence type="ECO:0000313" key="6">
    <source>
        <dbReference type="Proteomes" id="UP000694844"/>
    </source>
</evidence>
<evidence type="ECO:0000313" key="7">
    <source>
        <dbReference type="RefSeq" id="XP_022344122.1"/>
    </source>
</evidence>
<dbReference type="Proteomes" id="UP000694844">
    <property type="component" value="Chromosome 5"/>
</dbReference>
<feature type="domain" description="RanBP2-type" evidence="5">
    <location>
        <begin position="472"/>
        <end position="501"/>
    </location>
</feature>
<dbReference type="GeneID" id="111137118"/>
<protein>
    <submittedName>
        <fullName evidence="7">Uncharacterized protein LOC111137118</fullName>
    </submittedName>
</protein>
<keyword evidence="3" id="KW-0862">Zinc</keyword>
<keyword evidence="1" id="KW-0479">Metal-binding</keyword>
<dbReference type="RefSeq" id="XP_022344122.1">
    <property type="nucleotide sequence ID" value="XM_022488414.1"/>
</dbReference>
<dbReference type="SUPFAM" id="SSF143503">
    <property type="entry name" value="PUG domain-like"/>
    <property type="match status" value="1"/>
</dbReference>
<evidence type="ECO:0000256" key="3">
    <source>
        <dbReference type="ARBA" id="ARBA00022833"/>
    </source>
</evidence>
<dbReference type="InterPro" id="IPR048839">
    <property type="entry name" value="SPATA2_PUB-like"/>
</dbReference>
<dbReference type="Gene3D" id="1.20.58.2190">
    <property type="match status" value="1"/>
</dbReference>
<keyword evidence="6" id="KW-1185">Reference proteome</keyword>
<dbReference type="Pfam" id="PF21388">
    <property type="entry name" value="SPATA2_PUB-like"/>
    <property type="match status" value="1"/>
</dbReference>
<dbReference type="GO" id="GO:0008270">
    <property type="term" value="F:zinc ion binding"/>
    <property type="evidence" value="ECO:0007669"/>
    <property type="project" value="UniProtKB-KW"/>
</dbReference>
<dbReference type="GO" id="GO:0005737">
    <property type="term" value="C:cytoplasm"/>
    <property type="evidence" value="ECO:0007669"/>
    <property type="project" value="TreeGrafter"/>
</dbReference>
<name>A0A8B8EW21_CRAVI</name>
<dbReference type="PANTHER" id="PTHR15326">
    <property type="entry name" value="SPERMATOGENESIS-ASSOCIATED PROTEIN 2/TAMOZHENNIC"/>
    <property type="match status" value="1"/>
</dbReference>
<keyword evidence="2 4" id="KW-0863">Zinc-finger</keyword>
<evidence type="ECO:0000256" key="1">
    <source>
        <dbReference type="ARBA" id="ARBA00022723"/>
    </source>
</evidence>
<dbReference type="PROSITE" id="PS01358">
    <property type="entry name" value="ZF_RANBP2_1"/>
    <property type="match status" value="1"/>
</dbReference>
<dbReference type="CDD" id="cd09212">
    <property type="entry name" value="PUB"/>
    <property type="match status" value="1"/>
</dbReference>
<sequence>MEKRYRAQDIYNSFRKEEEADPPRPTRTVLQPLFQLLVEFLSLCKPQDKFSFHEFHKILNLSCAESDFNLRKASEAFETLEFYLATIWKNSWKPEFKRIRKYCGFYQTKIESHLKKSEEVFKLIGFVESGDGLVLNRRLNQDVVLSVGFECILASVECHLMSKISGKIEMPIRPCDIFSLRQKYSGGEEEFVSLLNGSRKNLQEKKSSGQVCSKNDTEVDHNSVTFSPPEERAGHHDIPFIDDDADGHRNYDHVSPNFEEGTLDDHLMASLKLVSKEKKKVEDPPPKKGSDEWSYVTESLKKRYGEEYNWGLRGDILQPEQSSNHLYQDIRNEKCEALRRVHKKESSSYRDSGYVGGSSFQNVSHRSELITRATGGPDTKLSFLSKPSLQATSSAQAQLPPPTIVGNLPVNTEGGGSGRDVTYNDRVDVKHDRLGVIQPINLSHSAPIVRKISTGTEIPPSNNNRFGSHSLNESGWVCPYCTIRNPSGNQICSVCSKTNDTRDIKISSKSMDVRWTPKQCSKCTYVNQSDRTDCEMCGNAFSITHPAS</sequence>
<dbReference type="InterPro" id="IPR036339">
    <property type="entry name" value="PUB-like_dom_sf"/>
</dbReference>
<evidence type="ECO:0000259" key="5">
    <source>
        <dbReference type="PROSITE" id="PS50199"/>
    </source>
</evidence>
<proteinExistence type="predicted"/>
<dbReference type="KEGG" id="cvn:111137118"/>
<evidence type="ECO:0000256" key="2">
    <source>
        <dbReference type="ARBA" id="ARBA00022771"/>
    </source>
</evidence>
<dbReference type="AlphaFoldDB" id="A0A8B8EW21"/>
<dbReference type="InterPro" id="IPR001876">
    <property type="entry name" value="Znf_RanBP2"/>
</dbReference>
<evidence type="ECO:0000256" key="4">
    <source>
        <dbReference type="PROSITE-ProRule" id="PRU00322"/>
    </source>
</evidence>
<dbReference type="SMART" id="SM00547">
    <property type="entry name" value="ZnF_RBZ"/>
    <property type="match status" value="2"/>
</dbReference>
<gene>
    <name evidence="7" type="primary">LOC111137118</name>
</gene>
<dbReference type="PROSITE" id="PS50199">
    <property type="entry name" value="ZF_RANBP2_2"/>
    <property type="match status" value="1"/>
</dbReference>